<dbReference type="SUPFAM" id="SSF90123">
    <property type="entry name" value="ABC transporter transmembrane region"/>
    <property type="match status" value="1"/>
</dbReference>
<dbReference type="Gene3D" id="3.40.50.300">
    <property type="entry name" value="P-loop containing nucleotide triphosphate hydrolases"/>
    <property type="match status" value="1"/>
</dbReference>
<keyword evidence="7 9" id="KW-1133">Transmembrane helix</keyword>
<evidence type="ECO:0000256" key="9">
    <source>
        <dbReference type="SAM" id="Phobius"/>
    </source>
</evidence>
<comment type="subcellular location">
    <subcellularLocation>
        <location evidence="1">Cell membrane</location>
        <topology evidence="1">Multi-pass membrane protein</topology>
    </subcellularLocation>
</comment>
<dbReference type="AlphaFoldDB" id="A0A075LKU0"/>
<dbReference type="GO" id="GO:0016887">
    <property type="term" value="F:ATP hydrolysis activity"/>
    <property type="evidence" value="ECO:0007669"/>
    <property type="project" value="InterPro"/>
</dbReference>
<dbReference type="InterPro" id="IPR017871">
    <property type="entry name" value="ABC_transporter-like_CS"/>
</dbReference>
<feature type="transmembrane region" description="Helical" evidence="9">
    <location>
        <begin position="47"/>
        <end position="72"/>
    </location>
</feature>
<keyword evidence="5" id="KW-0547">Nucleotide-binding</keyword>
<evidence type="ECO:0000313" key="13">
    <source>
        <dbReference type="Proteomes" id="UP000027980"/>
    </source>
</evidence>
<dbReference type="PANTHER" id="PTHR43394">
    <property type="entry name" value="ATP-DEPENDENT PERMEASE MDL1, MITOCHONDRIAL"/>
    <property type="match status" value="1"/>
</dbReference>
<feature type="domain" description="ABC transporter" evidence="10">
    <location>
        <begin position="367"/>
        <end position="600"/>
    </location>
</feature>
<evidence type="ECO:0000256" key="5">
    <source>
        <dbReference type="ARBA" id="ARBA00022741"/>
    </source>
</evidence>
<evidence type="ECO:0000256" key="3">
    <source>
        <dbReference type="ARBA" id="ARBA00022475"/>
    </source>
</evidence>
<dbReference type="FunFam" id="3.40.50.300:FF:000287">
    <property type="entry name" value="Multidrug ABC transporter ATP-binding protein"/>
    <property type="match status" value="1"/>
</dbReference>
<dbReference type="PROSITE" id="PS00211">
    <property type="entry name" value="ABC_TRANSPORTER_1"/>
    <property type="match status" value="1"/>
</dbReference>
<feature type="transmembrane region" description="Helical" evidence="9">
    <location>
        <begin position="165"/>
        <end position="185"/>
    </location>
</feature>
<dbReference type="CDD" id="cd03254">
    <property type="entry name" value="ABCC_Glucan_exporter_like"/>
    <property type="match status" value="1"/>
</dbReference>
<feature type="domain" description="ABC transmembrane type-1" evidence="11">
    <location>
        <begin position="52"/>
        <end position="334"/>
    </location>
</feature>
<dbReference type="InterPro" id="IPR011527">
    <property type="entry name" value="ABC1_TM_dom"/>
</dbReference>
<dbReference type="GO" id="GO:0005886">
    <property type="term" value="C:plasma membrane"/>
    <property type="evidence" value="ECO:0007669"/>
    <property type="project" value="UniProtKB-SubCell"/>
</dbReference>
<evidence type="ECO:0000256" key="1">
    <source>
        <dbReference type="ARBA" id="ARBA00004651"/>
    </source>
</evidence>
<dbReference type="InterPro" id="IPR003593">
    <property type="entry name" value="AAA+_ATPase"/>
</dbReference>
<proteinExistence type="predicted"/>
<evidence type="ECO:0000256" key="8">
    <source>
        <dbReference type="ARBA" id="ARBA00023136"/>
    </source>
</evidence>
<dbReference type="PROSITE" id="PS50929">
    <property type="entry name" value="ABC_TM1F"/>
    <property type="match status" value="1"/>
</dbReference>
<dbReference type="Pfam" id="PF00005">
    <property type="entry name" value="ABC_tran"/>
    <property type="match status" value="1"/>
</dbReference>
<dbReference type="InterPro" id="IPR036640">
    <property type="entry name" value="ABC1_TM_sf"/>
</dbReference>
<dbReference type="CDD" id="cd18547">
    <property type="entry name" value="ABC_6TM_Tm288_like"/>
    <property type="match status" value="1"/>
</dbReference>
<evidence type="ECO:0000256" key="6">
    <source>
        <dbReference type="ARBA" id="ARBA00022840"/>
    </source>
</evidence>
<dbReference type="EMBL" id="CP008876">
    <property type="protein sequence ID" value="AIF66761.1"/>
    <property type="molecule type" value="Genomic_DNA"/>
</dbReference>
<evidence type="ECO:0000256" key="2">
    <source>
        <dbReference type="ARBA" id="ARBA00022448"/>
    </source>
</evidence>
<name>A0A075LKU0_9BACI</name>
<dbReference type="SUPFAM" id="SSF52540">
    <property type="entry name" value="P-loop containing nucleoside triphosphate hydrolases"/>
    <property type="match status" value="1"/>
</dbReference>
<sequence>MMKKLSDAFRYKRPAYTTNASKQKAKVENPKGTLLRIWHYMLLERRLLFSTLGMIIVSSILALVGPVILGHIVDRFVSGEYTAGYLLQQLSWLLLIYSAVAVMTFLQGYWMITISQTAVYSIRKDLFVHLQKLKLAFFDKRQHGELMSRMTNDVDNISTTLNTSMVQIVSSIITFIGILAVMVILSPILTIITLLVVPIMFIGIKWITNRTRHAFRTQQQAVSKVNGYAEESISGQAVIKAYAQESKVIGTFRDKTEELQHAGFWAQTFSGFIPKWMNMLNNISFAVIAGVGALLIGYGRAGITVGTIVIFLEYSRQFTRPLNDLANQFNSLFSALAGAERVFGILDEQEEHQETAKETISKLRGDIHFENVTFTYEGEPALKDISFSVQSGQMAAFVGPTGSGKTTIMNLIAGFYQPDQGQVTIDDMALPELDLSSYRNRIGVVLQQDFLFKGTILENIRYGKLDATDDQVKEAAKAANAHRFITRLPDGYETIVGQDGGGLSHGQRQLLSIAKALLKDPDILLLDEATSSIDTITELRIQEAMKVLMEGRTSIVVAHRLNTIEQADKIFVLQDGEIKEQGSHHKLIEQKGFYYALQNEKKQHSSTS</sequence>
<keyword evidence="4 9" id="KW-0812">Transmembrane</keyword>
<gene>
    <name evidence="12" type="ORF">GZ22_08990</name>
</gene>
<evidence type="ECO:0000259" key="11">
    <source>
        <dbReference type="PROSITE" id="PS50929"/>
    </source>
</evidence>
<dbReference type="InterPro" id="IPR003439">
    <property type="entry name" value="ABC_transporter-like_ATP-bd"/>
</dbReference>
<dbReference type="SMART" id="SM00382">
    <property type="entry name" value="AAA"/>
    <property type="match status" value="1"/>
</dbReference>
<dbReference type="KEGG" id="tap:GZ22_08990"/>
<dbReference type="PANTHER" id="PTHR43394:SF1">
    <property type="entry name" value="ATP-BINDING CASSETTE SUB-FAMILY B MEMBER 10, MITOCHONDRIAL"/>
    <property type="match status" value="1"/>
</dbReference>
<dbReference type="HOGENOM" id="CLU_000604_84_4_9"/>
<accession>A0A075LKU0</accession>
<dbReference type="GO" id="GO:0015421">
    <property type="term" value="F:ABC-type oligopeptide transporter activity"/>
    <property type="evidence" value="ECO:0007669"/>
    <property type="project" value="TreeGrafter"/>
</dbReference>
<dbReference type="InterPro" id="IPR039421">
    <property type="entry name" value="Type_1_exporter"/>
</dbReference>
<keyword evidence="8 9" id="KW-0472">Membrane</keyword>
<dbReference type="OrthoDB" id="9770415at2"/>
<dbReference type="Gene3D" id="1.20.1560.10">
    <property type="entry name" value="ABC transporter type 1, transmembrane domain"/>
    <property type="match status" value="1"/>
</dbReference>
<dbReference type="Pfam" id="PF00664">
    <property type="entry name" value="ABC_membrane"/>
    <property type="match status" value="1"/>
</dbReference>
<feature type="transmembrane region" description="Helical" evidence="9">
    <location>
        <begin position="191"/>
        <end position="208"/>
    </location>
</feature>
<organism evidence="12 13">
    <name type="scientific">Terribacillus saccharophilus</name>
    <dbReference type="NCBI Taxonomy" id="361277"/>
    <lineage>
        <taxon>Bacteria</taxon>
        <taxon>Bacillati</taxon>
        <taxon>Bacillota</taxon>
        <taxon>Bacilli</taxon>
        <taxon>Bacillales</taxon>
        <taxon>Bacillaceae</taxon>
        <taxon>Terribacillus</taxon>
    </lineage>
</organism>
<feature type="transmembrane region" description="Helical" evidence="9">
    <location>
        <begin position="285"/>
        <end position="312"/>
    </location>
</feature>
<keyword evidence="3" id="KW-1003">Cell membrane</keyword>
<feature type="transmembrane region" description="Helical" evidence="9">
    <location>
        <begin position="92"/>
        <end position="114"/>
    </location>
</feature>
<dbReference type="FunFam" id="1.20.1560.10:FF:000011">
    <property type="entry name" value="Multidrug ABC transporter ATP-binding protein"/>
    <property type="match status" value="1"/>
</dbReference>
<dbReference type="PROSITE" id="PS50893">
    <property type="entry name" value="ABC_TRANSPORTER_2"/>
    <property type="match status" value="1"/>
</dbReference>
<evidence type="ECO:0000256" key="7">
    <source>
        <dbReference type="ARBA" id="ARBA00022989"/>
    </source>
</evidence>
<dbReference type="GO" id="GO:0005524">
    <property type="term" value="F:ATP binding"/>
    <property type="evidence" value="ECO:0007669"/>
    <property type="project" value="UniProtKB-KW"/>
</dbReference>
<protein>
    <submittedName>
        <fullName evidence="12">Multidrug ABC transporter ATP-binding protein</fullName>
    </submittedName>
</protein>
<evidence type="ECO:0000259" key="10">
    <source>
        <dbReference type="PROSITE" id="PS50893"/>
    </source>
</evidence>
<dbReference type="Proteomes" id="UP000027980">
    <property type="component" value="Chromosome"/>
</dbReference>
<evidence type="ECO:0000313" key="12">
    <source>
        <dbReference type="EMBL" id="AIF66761.1"/>
    </source>
</evidence>
<dbReference type="InterPro" id="IPR027417">
    <property type="entry name" value="P-loop_NTPase"/>
</dbReference>
<keyword evidence="2" id="KW-0813">Transport</keyword>
<keyword evidence="6 12" id="KW-0067">ATP-binding</keyword>
<dbReference type="GeneID" id="34220741"/>
<reference evidence="12 13" key="1">
    <citation type="submission" date="2014-07" db="EMBL/GenBank/DDBJ databases">
        <title>Complete genome sequence of a moderately halophilic bacterium Terribacillus aidingensis MP602, isolated from Cryptomeria fortunei in Tianmu mountain in China.</title>
        <authorList>
            <person name="Wang Y."/>
            <person name="Lu P."/>
            <person name="Zhang L."/>
        </authorList>
    </citation>
    <scope>NUCLEOTIDE SEQUENCE [LARGE SCALE GENOMIC DNA]</scope>
    <source>
        <strain evidence="12 13">MP602</strain>
    </source>
</reference>
<dbReference type="RefSeq" id="WP_038561202.1">
    <property type="nucleotide sequence ID" value="NZ_CP008876.1"/>
</dbReference>
<evidence type="ECO:0000256" key="4">
    <source>
        <dbReference type="ARBA" id="ARBA00022692"/>
    </source>
</evidence>